<evidence type="ECO:0000256" key="4">
    <source>
        <dbReference type="RuleBase" id="RU000363"/>
    </source>
</evidence>
<dbReference type="PANTHER" id="PTHR43976:SF16">
    <property type="entry name" value="SHORT-CHAIN DEHYDROGENASE_REDUCTASE FAMILY PROTEIN"/>
    <property type="match status" value="1"/>
</dbReference>
<dbReference type="InterPro" id="IPR002347">
    <property type="entry name" value="SDR_fam"/>
</dbReference>
<feature type="signal peptide" evidence="5">
    <location>
        <begin position="1"/>
        <end position="19"/>
    </location>
</feature>
<evidence type="ECO:0000313" key="7">
    <source>
        <dbReference type="Proteomes" id="UP000509510"/>
    </source>
</evidence>
<keyword evidence="3" id="KW-0560">Oxidoreductase</keyword>
<proteinExistence type="inferred from homology"/>
<name>A0A7H8R1Z4_TALRU</name>
<dbReference type="OrthoDB" id="1274115at2759"/>
<protein>
    <submittedName>
        <fullName evidence="6">Uncharacterized protein</fullName>
    </submittedName>
</protein>
<organism evidence="6 7">
    <name type="scientific">Talaromyces rugulosus</name>
    <name type="common">Penicillium rugulosum</name>
    <dbReference type="NCBI Taxonomy" id="121627"/>
    <lineage>
        <taxon>Eukaryota</taxon>
        <taxon>Fungi</taxon>
        <taxon>Dikarya</taxon>
        <taxon>Ascomycota</taxon>
        <taxon>Pezizomycotina</taxon>
        <taxon>Eurotiomycetes</taxon>
        <taxon>Eurotiomycetidae</taxon>
        <taxon>Eurotiales</taxon>
        <taxon>Trichocomaceae</taxon>
        <taxon>Talaromyces</taxon>
        <taxon>Talaromyces sect. Islandici</taxon>
    </lineage>
</organism>
<dbReference type="Proteomes" id="UP000509510">
    <property type="component" value="Chromosome IV"/>
</dbReference>
<reference evidence="7" key="1">
    <citation type="submission" date="2020-06" db="EMBL/GenBank/DDBJ databases">
        <title>A chromosome-scale genome assembly of Talaromyces rugulosus W13939.</title>
        <authorList>
            <person name="Wang B."/>
            <person name="Guo L."/>
            <person name="Ye K."/>
            <person name="Wang L."/>
        </authorList>
    </citation>
    <scope>NUCLEOTIDE SEQUENCE [LARGE SCALE GENOMIC DNA]</scope>
    <source>
        <strain evidence="7">W13939</strain>
    </source>
</reference>
<dbReference type="PANTHER" id="PTHR43976">
    <property type="entry name" value="SHORT CHAIN DEHYDROGENASE"/>
    <property type="match status" value="1"/>
</dbReference>
<keyword evidence="5" id="KW-0732">Signal</keyword>
<dbReference type="EMBL" id="CP055901">
    <property type="protein sequence ID" value="QKX60390.1"/>
    <property type="molecule type" value="Genomic_DNA"/>
</dbReference>
<dbReference type="Pfam" id="PF00106">
    <property type="entry name" value="adh_short"/>
    <property type="match status" value="1"/>
</dbReference>
<dbReference type="Gene3D" id="3.40.50.720">
    <property type="entry name" value="NAD(P)-binding Rossmann-like Domain"/>
    <property type="match status" value="1"/>
</dbReference>
<dbReference type="InterPro" id="IPR036291">
    <property type="entry name" value="NAD(P)-bd_dom_sf"/>
</dbReference>
<feature type="chain" id="PRO_5028852324" evidence="5">
    <location>
        <begin position="20"/>
        <end position="285"/>
    </location>
</feature>
<sequence>MSQVWLITGASAGFGLVLTEVVLKHGHQVIAATRNPIKAAQENPQIESLGGKWVKLDVTSPSAVQDVDSAIKSLGAGKIDVLVNNAAFFMSGGIEDVNEEEIHSQFNVNLYGAMRTIKAVLPFMRAQKSGTIVNISSIAALDGLPSCGLYASSKFALEGFSEALSREVGGFGIRVLIVEPGAFRTTFLSGFSTPAAGLNPAYKGTPLDDVLQKFTRMDQKQPGDPVKASEIIYDVVTGTGVGEGKTNFLRLPLGPDCYQRSDTKIQQLKDNLDAFREVGMTTNFD</sequence>
<dbReference type="InterPro" id="IPR020904">
    <property type="entry name" value="Sc_DH/Rdtase_CS"/>
</dbReference>
<dbReference type="KEGG" id="trg:TRUGW13939_07535"/>
<dbReference type="GO" id="GO:0016491">
    <property type="term" value="F:oxidoreductase activity"/>
    <property type="evidence" value="ECO:0007669"/>
    <property type="project" value="UniProtKB-KW"/>
</dbReference>
<keyword evidence="2" id="KW-0521">NADP</keyword>
<evidence type="ECO:0000313" key="6">
    <source>
        <dbReference type="EMBL" id="QKX60390.1"/>
    </source>
</evidence>
<dbReference type="CDD" id="cd05374">
    <property type="entry name" value="17beta-HSD-like_SDR_c"/>
    <property type="match status" value="1"/>
</dbReference>
<dbReference type="RefSeq" id="XP_035346567.1">
    <property type="nucleotide sequence ID" value="XM_035490674.1"/>
</dbReference>
<evidence type="ECO:0000256" key="5">
    <source>
        <dbReference type="SAM" id="SignalP"/>
    </source>
</evidence>
<dbReference type="InterPro" id="IPR051911">
    <property type="entry name" value="SDR_oxidoreductase"/>
</dbReference>
<dbReference type="AlphaFoldDB" id="A0A7H8R1Z4"/>
<gene>
    <name evidence="6" type="ORF">TRUGW13939_07535</name>
</gene>
<accession>A0A7H8R1Z4</accession>
<keyword evidence="7" id="KW-1185">Reference proteome</keyword>
<evidence type="ECO:0000256" key="1">
    <source>
        <dbReference type="ARBA" id="ARBA00006484"/>
    </source>
</evidence>
<dbReference type="PROSITE" id="PS00061">
    <property type="entry name" value="ADH_SHORT"/>
    <property type="match status" value="1"/>
</dbReference>
<dbReference type="SUPFAM" id="SSF51735">
    <property type="entry name" value="NAD(P)-binding Rossmann-fold domains"/>
    <property type="match status" value="1"/>
</dbReference>
<evidence type="ECO:0000256" key="2">
    <source>
        <dbReference type="ARBA" id="ARBA00022857"/>
    </source>
</evidence>
<dbReference type="GeneID" id="55995026"/>
<comment type="similarity">
    <text evidence="1 4">Belongs to the short-chain dehydrogenases/reductases (SDR) family.</text>
</comment>
<dbReference type="PRINTS" id="PR00080">
    <property type="entry name" value="SDRFAMILY"/>
</dbReference>
<evidence type="ECO:0000256" key="3">
    <source>
        <dbReference type="ARBA" id="ARBA00023002"/>
    </source>
</evidence>
<dbReference type="PRINTS" id="PR00081">
    <property type="entry name" value="GDHRDH"/>
</dbReference>